<name>A0AAE7BDM5_9BACT</name>
<organism evidence="1 2">
    <name type="scientific">Arcobacter defluvii</name>
    <dbReference type="NCBI Taxonomy" id="873191"/>
    <lineage>
        <taxon>Bacteria</taxon>
        <taxon>Pseudomonadati</taxon>
        <taxon>Campylobacterota</taxon>
        <taxon>Epsilonproteobacteria</taxon>
        <taxon>Campylobacterales</taxon>
        <taxon>Arcobacteraceae</taxon>
        <taxon>Arcobacter</taxon>
    </lineage>
</organism>
<dbReference type="EMBL" id="CP053835">
    <property type="protein sequence ID" value="QKF77520.1"/>
    <property type="molecule type" value="Genomic_DNA"/>
</dbReference>
<proteinExistence type="predicted"/>
<reference evidence="1 2" key="1">
    <citation type="submission" date="2020-05" db="EMBL/GenBank/DDBJ databases">
        <title>Complete genome sequencing of Campylobacter and Arcobacter type strains.</title>
        <authorList>
            <person name="Miller W.G."/>
            <person name="Yee E."/>
        </authorList>
    </citation>
    <scope>NUCLEOTIDE SEQUENCE [LARGE SCALE GENOMIC DNA]</scope>
    <source>
        <strain evidence="1 2">LMG 25694</strain>
    </source>
</reference>
<gene>
    <name evidence="1" type="ORF">ADFLV_1496</name>
</gene>
<evidence type="ECO:0000313" key="2">
    <source>
        <dbReference type="Proteomes" id="UP000503313"/>
    </source>
</evidence>
<dbReference type="RefSeq" id="WP_129011574.1">
    <property type="nucleotide sequence ID" value="NZ_CP053835.1"/>
</dbReference>
<protein>
    <submittedName>
        <fullName evidence="1">Uncharacterized protein</fullName>
    </submittedName>
</protein>
<evidence type="ECO:0000313" key="1">
    <source>
        <dbReference type="EMBL" id="QKF77520.1"/>
    </source>
</evidence>
<dbReference type="Proteomes" id="UP000503313">
    <property type="component" value="Chromosome"/>
</dbReference>
<sequence length="134" mass="15172">MSEEIKNTLDIECPHCLEENKINLSKEIRCKKCEKPLIGEKYRKPILSAMTTILIGSGLGITADAYLNINRASVKTEYKMMKTCIGLFGSYTFVRDRCACAVESMSGVIDAQRARILGIEKLEKILRNRYNECD</sequence>
<dbReference type="KEGG" id="adz:ADFLV_1496"/>
<keyword evidence="2" id="KW-1185">Reference proteome</keyword>
<accession>A0AAE7BDM5</accession>
<dbReference type="AlphaFoldDB" id="A0AAE7BDM5"/>